<protein>
    <recommendedName>
        <fullName evidence="3">Immunity protein 30 domain-containing protein</fullName>
    </recommendedName>
</protein>
<sequence length="165" mass="18969">MSYNFSELDTLTNRLIDEEIGTYDLPYYIEALLEGATLIDLLKAYLNDAITHKNASRIECVIILAGALGEDKKLLSQYEKLLLEDWHHSHEDLVDIIESYGNTSNVATLQKAFNLSLPYMEYNHHYSFHRKLLYAILKLAPQQFAQIRKAVQGKLCATLKKESFK</sequence>
<proteinExistence type="predicted"/>
<evidence type="ECO:0000313" key="2">
    <source>
        <dbReference type="Proteomes" id="UP000217334"/>
    </source>
</evidence>
<organism evidence="1 2">
    <name type="scientific">Capnocytophaga sputigena</name>
    <dbReference type="NCBI Taxonomy" id="1019"/>
    <lineage>
        <taxon>Bacteria</taxon>
        <taxon>Pseudomonadati</taxon>
        <taxon>Bacteroidota</taxon>
        <taxon>Flavobacteriia</taxon>
        <taxon>Flavobacteriales</taxon>
        <taxon>Flavobacteriaceae</taxon>
        <taxon>Capnocytophaga</taxon>
    </lineage>
</organism>
<gene>
    <name evidence="1" type="ORF">CGC59_10115</name>
</gene>
<name>A0A250F4C3_CAPSP</name>
<evidence type="ECO:0000313" key="1">
    <source>
        <dbReference type="EMBL" id="ATA80009.1"/>
    </source>
</evidence>
<dbReference type="EMBL" id="CP022383">
    <property type="protein sequence ID" value="ATA80009.1"/>
    <property type="molecule type" value="Genomic_DNA"/>
</dbReference>
<dbReference type="RefSeq" id="WP_095901848.1">
    <property type="nucleotide sequence ID" value="NZ_CP022383.1"/>
</dbReference>
<dbReference type="AlphaFoldDB" id="A0A250F4C3"/>
<accession>A0A250F4C3</accession>
<reference evidence="2" key="1">
    <citation type="submission" date="2017-06" db="EMBL/GenBank/DDBJ databases">
        <title>Capnocytophaga spp. assemblies.</title>
        <authorList>
            <person name="Gulvik C.A."/>
        </authorList>
    </citation>
    <scope>NUCLEOTIDE SEQUENCE [LARGE SCALE GENOMIC DNA]</scope>
    <source>
        <strain evidence="2">H4486</strain>
    </source>
</reference>
<evidence type="ECO:0008006" key="3">
    <source>
        <dbReference type="Google" id="ProtNLM"/>
    </source>
</evidence>
<dbReference type="Proteomes" id="UP000217334">
    <property type="component" value="Chromosome"/>
</dbReference>